<feature type="non-terminal residue" evidence="1">
    <location>
        <position position="107"/>
    </location>
</feature>
<evidence type="ECO:0000313" key="1">
    <source>
        <dbReference type="EMBL" id="CAH0724882.1"/>
    </source>
</evidence>
<dbReference type="Proteomes" id="UP000838878">
    <property type="component" value="Chromosome 4"/>
</dbReference>
<organism evidence="1 2">
    <name type="scientific">Brenthis ino</name>
    <name type="common">lesser marbled fritillary</name>
    <dbReference type="NCBI Taxonomy" id="405034"/>
    <lineage>
        <taxon>Eukaryota</taxon>
        <taxon>Metazoa</taxon>
        <taxon>Ecdysozoa</taxon>
        <taxon>Arthropoda</taxon>
        <taxon>Hexapoda</taxon>
        <taxon>Insecta</taxon>
        <taxon>Pterygota</taxon>
        <taxon>Neoptera</taxon>
        <taxon>Endopterygota</taxon>
        <taxon>Lepidoptera</taxon>
        <taxon>Glossata</taxon>
        <taxon>Ditrysia</taxon>
        <taxon>Papilionoidea</taxon>
        <taxon>Nymphalidae</taxon>
        <taxon>Heliconiinae</taxon>
        <taxon>Argynnini</taxon>
        <taxon>Brenthis</taxon>
    </lineage>
</organism>
<dbReference type="AlphaFoldDB" id="A0A8J9US21"/>
<name>A0A8J9US21_9NEOP</name>
<reference evidence="1" key="1">
    <citation type="submission" date="2021-12" db="EMBL/GenBank/DDBJ databases">
        <authorList>
            <person name="Martin H S."/>
        </authorList>
    </citation>
    <scope>NUCLEOTIDE SEQUENCE</scope>
</reference>
<protein>
    <submittedName>
        <fullName evidence="1">Uncharacterized protein</fullName>
    </submittedName>
</protein>
<dbReference type="OrthoDB" id="10305720at2759"/>
<sequence>MGTNIVPTPTWMWRITALSNTKIVITNNEVSNAPYPPHGSPAGEAEEIRLFNGKKEDVFVQFSVPTTVTDVVQIGDYSSVDHYKPGHQNGGLKLGSLPRYLVYFLLL</sequence>
<keyword evidence="2" id="KW-1185">Reference proteome</keyword>
<gene>
    <name evidence="1" type="ORF">BINO364_LOCUS10527</name>
</gene>
<accession>A0A8J9US21</accession>
<proteinExistence type="predicted"/>
<dbReference type="EMBL" id="OV170224">
    <property type="protein sequence ID" value="CAH0724882.1"/>
    <property type="molecule type" value="Genomic_DNA"/>
</dbReference>
<evidence type="ECO:0000313" key="2">
    <source>
        <dbReference type="Proteomes" id="UP000838878"/>
    </source>
</evidence>